<dbReference type="InterPro" id="IPR046216">
    <property type="entry name" value="DUF6249"/>
</dbReference>
<feature type="transmembrane region" description="Helical" evidence="1">
    <location>
        <begin position="7"/>
        <end position="27"/>
    </location>
</feature>
<keyword evidence="1" id="KW-0472">Membrane</keyword>
<dbReference type="RefSeq" id="YP_008877609.1">
    <property type="nucleotide sequence ID" value="NC_011916.1"/>
</dbReference>
<evidence type="ECO:0000256" key="1">
    <source>
        <dbReference type="SAM" id="Phobius"/>
    </source>
</evidence>
<sequence length="130" mass="14213">MRMGPEIIVPVALFAMICAVVCVPLYLKSKERMEMQATLRLAIEKGQPVPPEVIEALTRNVKTPPTRLRDLRAGIIWLAIGVGVALATYFGDFIHGDGDFDGFGIACIPAVIGVAFIVLSFFNPNKEQRV</sequence>
<organism evidence="3 4">
    <name type="scientific">Caulobacter vibrioides (strain NA1000 / CB15N)</name>
    <name type="common">Caulobacter crescentus</name>
    <dbReference type="NCBI Taxonomy" id="565050"/>
    <lineage>
        <taxon>Bacteria</taxon>
        <taxon>Pseudomonadati</taxon>
        <taxon>Pseudomonadota</taxon>
        <taxon>Alphaproteobacteria</taxon>
        <taxon>Caulobacterales</taxon>
        <taxon>Caulobacteraceae</taxon>
        <taxon>Caulobacter</taxon>
    </lineage>
</organism>
<dbReference type="EMBL" id="CP001340">
    <property type="protein sequence ID" value="AGJ94608.1"/>
    <property type="molecule type" value="Genomic_DNA"/>
</dbReference>
<feature type="transmembrane region" description="Helical" evidence="1">
    <location>
        <begin position="103"/>
        <end position="122"/>
    </location>
</feature>
<reference evidence="3 4" key="1">
    <citation type="journal article" date="2010" name="J. Bacteriol.">
        <title>The genetic basis of laboratory adaptation in Caulobacter crescentus.</title>
        <authorList>
            <person name="Marks M.E."/>
            <person name="Castro-Rojas C.M."/>
            <person name="Teiling C."/>
            <person name="Du L."/>
            <person name="Kapatral V."/>
            <person name="Walunas T.L."/>
            <person name="Crosson S."/>
        </authorList>
    </citation>
    <scope>NUCLEOTIDE SEQUENCE [LARGE SCALE GENOMIC DNA]</scope>
    <source>
        <strain evidence="4">NA1000 / CB15N</strain>
    </source>
</reference>
<dbReference type="AlphaFoldDB" id="A0A0H3ICS3"/>
<protein>
    <recommendedName>
        <fullName evidence="2">DUF6249 domain-containing protein</fullName>
    </recommendedName>
</protein>
<feature type="domain" description="DUF6249" evidence="2">
    <location>
        <begin position="7"/>
        <end position="122"/>
    </location>
</feature>
<dbReference type="KEGG" id="ccs:CCNA_03893"/>
<evidence type="ECO:0000313" key="3">
    <source>
        <dbReference type="EMBL" id="AGJ94608.1"/>
    </source>
</evidence>
<dbReference type="Pfam" id="PF19762">
    <property type="entry name" value="DUF6249"/>
    <property type="match status" value="1"/>
</dbReference>
<keyword evidence="4" id="KW-1185">Reference proteome</keyword>
<keyword evidence="1" id="KW-0812">Transmembrane</keyword>
<dbReference type="Proteomes" id="UP000001364">
    <property type="component" value="Chromosome"/>
</dbReference>
<evidence type="ECO:0000313" key="4">
    <source>
        <dbReference type="Proteomes" id="UP000001364"/>
    </source>
</evidence>
<dbReference type="RefSeq" id="WP_024265731.1">
    <property type="nucleotide sequence ID" value="NC_011916.1"/>
</dbReference>
<evidence type="ECO:0000259" key="2">
    <source>
        <dbReference type="Pfam" id="PF19762"/>
    </source>
</evidence>
<gene>
    <name evidence="3" type="ordered locus">CCNA_03893</name>
</gene>
<dbReference type="OrthoDB" id="5737184at2"/>
<accession>A0A0H3ICS3</accession>
<name>A0A0H3ICS3_CAUVN</name>
<keyword evidence="1" id="KW-1133">Transmembrane helix</keyword>
<dbReference type="HOGENOM" id="CLU_160475_0_0_5"/>
<dbReference type="GeneID" id="17829429"/>
<feature type="transmembrane region" description="Helical" evidence="1">
    <location>
        <begin position="71"/>
        <end position="91"/>
    </location>
</feature>
<proteinExistence type="predicted"/>